<dbReference type="GO" id="GO:0015031">
    <property type="term" value="P:protein transport"/>
    <property type="evidence" value="ECO:0007669"/>
    <property type="project" value="UniProtKB-KW"/>
</dbReference>
<dbReference type="InterPro" id="IPR050365">
    <property type="entry name" value="TIM50"/>
</dbReference>
<organism evidence="4 5">
    <name type="scientific">Cutaneotrichosporon oleaginosum</name>
    <dbReference type="NCBI Taxonomy" id="879819"/>
    <lineage>
        <taxon>Eukaryota</taxon>
        <taxon>Fungi</taxon>
        <taxon>Dikarya</taxon>
        <taxon>Basidiomycota</taxon>
        <taxon>Agaricomycotina</taxon>
        <taxon>Tremellomycetes</taxon>
        <taxon>Trichosporonales</taxon>
        <taxon>Trichosporonaceae</taxon>
        <taxon>Cutaneotrichosporon</taxon>
    </lineage>
</organism>
<keyword evidence="1" id="KW-0809">Transit peptide</keyword>
<keyword evidence="1" id="KW-0813">Transport</keyword>
<comment type="subunit">
    <text evidence="1">Component of the TIM23 complex.</text>
</comment>
<dbReference type="Pfam" id="PF03031">
    <property type="entry name" value="NIF"/>
    <property type="match status" value="1"/>
</dbReference>
<dbReference type="STRING" id="879819.A0A0J0XJ03"/>
<dbReference type="GO" id="GO:0005744">
    <property type="term" value="C:TIM23 mitochondrial import inner membrane translocase complex"/>
    <property type="evidence" value="ECO:0007669"/>
    <property type="project" value="UniProtKB-UniRule"/>
</dbReference>
<dbReference type="InterPro" id="IPR036412">
    <property type="entry name" value="HAD-like_sf"/>
</dbReference>
<evidence type="ECO:0000256" key="2">
    <source>
        <dbReference type="SAM" id="MobiDB-lite"/>
    </source>
</evidence>
<evidence type="ECO:0000313" key="5">
    <source>
        <dbReference type="Proteomes" id="UP000053611"/>
    </source>
</evidence>
<dbReference type="InterPro" id="IPR023214">
    <property type="entry name" value="HAD_sf"/>
</dbReference>
<protein>
    <recommendedName>
        <fullName evidence="1">Mitochondrial import inner membrane translocase subunit TIM50</fullName>
    </recommendedName>
</protein>
<feature type="compositionally biased region" description="Basic and acidic residues" evidence="2">
    <location>
        <begin position="24"/>
        <end position="38"/>
    </location>
</feature>
<comment type="similarity">
    <text evidence="1">Belongs to the TIM50 family.</text>
</comment>
<dbReference type="InterPro" id="IPR004274">
    <property type="entry name" value="FCP1_dom"/>
</dbReference>
<evidence type="ECO:0000313" key="4">
    <source>
        <dbReference type="EMBL" id="KLT41057.1"/>
    </source>
</evidence>
<evidence type="ECO:0000256" key="1">
    <source>
        <dbReference type="RuleBase" id="RU365079"/>
    </source>
</evidence>
<comment type="function">
    <text evidence="1">Essential component of the TIM23 complex, a complex that mediates the translocation of transit peptide-containing proteins across the mitochondrial inner membrane.</text>
</comment>
<dbReference type="PANTHER" id="PTHR12210">
    <property type="entry name" value="DULLARD PROTEIN PHOSPHATASE"/>
    <property type="match status" value="1"/>
</dbReference>
<evidence type="ECO:0000259" key="3">
    <source>
        <dbReference type="PROSITE" id="PS50969"/>
    </source>
</evidence>
<dbReference type="Proteomes" id="UP000053611">
    <property type="component" value="Unassembled WGS sequence"/>
</dbReference>
<dbReference type="AlphaFoldDB" id="A0A0J0XJ03"/>
<accession>A0A0J0XJ03</accession>
<name>A0A0J0XJ03_9TREE</name>
<gene>
    <name evidence="4" type="ORF">CC85DRAFT_248357</name>
</gene>
<reference evidence="4 5" key="1">
    <citation type="submission" date="2015-03" db="EMBL/GenBank/DDBJ databases">
        <title>Genomics and transcriptomics of the oil-accumulating basidiomycete yeast T. oleaginosus allow insights into substrate utilization and the diverse evolutionary trajectories of mating systems in fungi.</title>
        <authorList>
            <consortium name="DOE Joint Genome Institute"/>
            <person name="Kourist R."/>
            <person name="Kracht O."/>
            <person name="Bracharz F."/>
            <person name="Lipzen A."/>
            <person name="Nolan M."/>
            <person name="Ohm R."/>
            <person name="Grigoriev I."/>
            <person name="Sun S."/>
            <person name="Heitman J."/>
            <person name="Bruck T."/>
            <person name="Nowrousian M."/>
        </authorList>
    </citation>
    <scope>NUCLEOTIDE SEQUENCE [LARGE SCALE GENOMIC DNA]</scope>
    <source>
        <strain evidence="4 5">IBC0246</strain>
    </source>
</reference>
<keyword evidence="1" id="KW-0496">Mitochondrion</keyword>
<dbReference type="SUPFAM" id="SSF56784">
    <property type="entry name" value="HAD-like"/>
    <property type="match status" value="1"/>
</dbReference>
<feature type="non-terminal residue" evidence="4">
    <location>
        <position position="222"/>
    </location>
</feature>
<keyword evidence="1" id="KW-0811">Translocation</keyword>
<dbReference type="EMBL" id="KQ087224">
    <property type="protein sequence ID" value="KLT41057.1"/>
    <property type="molecule type" value="Genomic_DNA"/>
</dbReference>
<dbReference type="GeneID" id="28981048"/>
<proteinExistence type="inferred from homology"/>
<dbReference type="Gene3D" id="3.40.50.1000">
    <property type="entry name" value="HAD superfamily/HAD-like"/>
    <property type="match status" value="1"/>
</dbReference>
<sequence>MPPAPQHSSSRHYYSRSSSQDYDGGDHFRSRSHQDRSSARPGSSRQGTPVRDTFKILPPRREYILYSCEPLHSPEVPVPKLLVLDLNGALVYRTERGGSPRVAYPRPFLANFLSYVFGNDPDGRGYEVLVWSSAQPHNVRNMVESTFEPSLYKGSRLLDVWARDKMGLSANAYGQKVQTVKDLRKVTNVYNMYSEKTTVLLDDSPLKAIHQPWSQVVIPEFD</sequence>
<keyword evidence="5" id="KW-1185">Reference proteome</keyword>
<feature type="region of interest" description="Disordered" evidence="2">
    <location>
        <begin position="1"/>
        <end position="53"/>
    </location>
</feature>
<dbReference type="SMART" id="SM00577">
    <property type="entry name" value="CPDc"/>
    <property type="match status" value="1"/>
</dbReference>
<dbReference type="PROSITE" id="PS50969">
    <property type="entry name" value="FCP1"/>
    <property type="match status" value="1"/>
</dbReference>
<feature type="domain" description="FCP1 homology" evidence="3">
    <location>
        <begin position="75"/>
        <end position="222"/>
    </location>
</feature>
<keyword evidence="1" id="KW-0653">Protein transport</keyword>
<comment type="subcellular location">
    <subcellularLocation>
        <location evidence="1">Mitochondrion inner membrane</location>
        <topology evidence="1">Single-pass membrane protein</topology>
    </subcellularLocation>
</comment>
<dbReference type="OrthoDB" id="1711508at2759"/>